<dbReference type="SUPFAM" id="SSF52768">
    <property type="entry name" value="Arginase/deacetylase"/>
    <property type="match status" value="1"/>
</dbReference>
<keyword evidence="2" id="KW-0378">Hydrolase</keyword>
<dbReference type="InterPro" id="IPR006035">
    <property type="entry name" value="Ureohydrolase"/>
</dbReference>
<keyword evidence="5" id="KW-1185">Reference proteome</keyword>
<proteinExistence type="inferred from homology"/>
<evidence type="ECO:0000313" key="5">
    <source>
        <dbReference type="Proteomes" id="UP001610063"/>
    </source>
</evidence>
<dbReference type="Gene3D" id="3.40.800.10">
    <property type="entry name" value="Ureohydrolase domain"/>
    <property type="match status" value="1"/>
</dbReference>
<dbReference type="PANTHER" id="PTHR11358">
    <property type="entry name" value="ARGINASE/AGMATINASE"/>
    <property type="match status" value="1"/>
</dbReference>
<comment type="caution">
    <text evidence="4">The sequence shown here is derived from an EMBL/GenBank/DDBJ whole genome shotgun (WGS) entry which is preliminary data.</text>
</comment>
<dbReference type="EMBL" id="JBIPKE010000015">
    <property type="protein sequence ID" value="MFH6983468.1"/>
    <property type="molecule type" value="Genomic_DNA"/>
</dbReference>
<dbReference type="InterPro" id="IPR023696">
    <property type="entry name" value="Ureohydrolase_dom_sf"/>
</dbReference>
<evidence type="ECO:0000256" key="1">
    <source>
        <dbReference type="ARBA" id="ARBA00022723"/>
    </source>
</evidence>
<evidence type="ECO:0000313" key="4">
    <source>
        <dbReference type="EMBL" id="MFH6983468.1"/>
    </source>
</evidence>
<dbReference type="PIRSF" id="PIRSF036979">
    <property type="entry name" value="Arginase"/>
    <property type="match status" value="1"/>
</dbReference>
<protein>
    <submittedName>
        <fullName evidence="4">Arginase family protein</fullName>
    </submittedName>
</protein>
<organism evidence="4 5">
    <name type="scientific">Marinoscillum luteum</name>
    <dbReference type="NCBI Taxonomy" id="861051"/>
    <lineage>
        <taxon>Bacteria</taxon>
        <taxon>Pseudomonadati</taxon>
        <taxon>Bacteroidota</taxon>
        <taxon>Cytophagia</taxon>
        <taxon>Cytophagales</taxon>
        <taxon>Reichenbachiellaceae</taxon>
        <taxon>Marinoscillum</taxon>
    </lineage>
</organism>
<dbReference type="Pfam" id="PF00491">
    <property type="entry name" value="Arginase"/>
    <property type="match status" value="1"/>
</dbReference>
<reference evidence="4 5" key="1">
    <citation type="journal article" date="2013" name="Int. J. Syst. Evol. Microbiol.">
        <title>Marinoscillum luteum sp. nov., isolated from marine sediment.</title>
        <authorList>
            <person name="Cha I.T."/>
            <person name="Park S.J."/>
            <person name="Kim S.J."/>
            <person name="Kim J.G."/>
            <person name="Jung M.Y."/>
            <person name="Shin K.S."/>
            <person name="Kwon K.K."/>
            <person name="Yang S.H."/>
            <person name="Seo Y.S."/>
            <person name="Rhee S.K."/>
        </authorList>
    </citation>
    <scope>NUCLEOTIDE SEQUENCE [LARGE SCALE GENOMIC DNA]</scope>
    <source>
        <strain evidence="4 5">KCTC 23939</strain>
    </source>
</reference>
<gene>
    <name evidence="4" type="ORF">ACHKAR_08470</name>
</gene>
<name>A0ABW7N7C0_9BACT</name>
<evidence type="ECO:0000256" key="2">
    <source>
        <dbReference type="ARBA" id="ARBA00022801"/>
    </source>
</evidence>
<dbReference type="PROSITE" id="PS51409">
    <property type="entry name" value="ARGINASE_2"/>
    <property type="match status" value="1"/>
</dbReference>
<dbReference type="PANTHER" id="PTHR11358:SF26">
    <property type="entry name" value="GUANIDINO ACID HYDROLASE, MITOCHONDRIAL"/>
    <property type="match status" value="1"/>
</dbReference>
<sequence>MNEGSPVTLKPTLPFLLEQTDPDWKIYQDDPFPPWGSGNFTLFNSPKGDLTKDERCHTAIYSIPFDSTSSTRVGSRKGPLAIRQASQAYSSQQKSRSVDQLYNIRTDQMVMVNPPIMVDFGDLHIYPSDPKKQTTAIYAEVNRIMMLSERVVMLGGEHTVSIGNFYGVASRFQTEKGKRLGYVQIDHHFDFGDQSKLHGNLYHGCNGRRIAEHPELEPSSCGFVGQGDLTSAKQFKYLLEMGFNIRTIPNIRKEGFEKSLRQVLDQVSQVCDELYISIDIDVCENATAPGTGHVTVGGINSTEFMSMASILHDYPVVALDLVEVSPDYDPGGATASLAARFLFEWIYLHKIH</sequence>
<comment type="similarity">
    <text evidence="3">Belongs to the arginase family.</text>
</comment>
<dbReference type="PRINTS" id="PR00116">
    <property type="entry name" value="ARGINASE"/>
</dbReference>
<evidence type="ECO:0000256" key="3">
    <source>
        <dbReference type="PROSITE-ProRule" id="PRU00742"/>
    </source>
</evidence>
<dbReference type="Proteomes" id="UP001610063">
    <property type="component" value="Unassembled WGS sequence"/>
</dbReference>
<accession>A0ABW7N7C0</accession>
<keyword evidence="1" id="KW-0479">Metal-binding</keyword>
<dbReference type="RefSeq" id="WP_395417030.1">
    <property type="nucleotide sequence ID" value="NZ_JBIPKE010000015.1"/>
</dbReference>